<dbReference type="InterPro" id="IPR036188">
    <property type="entry name" value="FAD/NAD-bd_sf"/>
</dbReference>
<proteinExistence type="predicted"/>
<dbReference type="PANTHER" id="PTHR23357:SF1">
    <property type="entry name" value="RENALASE"/>
    <property type="match status" value="1"/>
</dbReference>
<comment type="caution">
    <text evidence="2">The sequence shown here is derived from an EMBL/GenBank/DDBJ whole genome shotgun (WGS) entry which is preliminary data.</text>
</comment>
<keyword evidence="3" id="KW-1185">Reference proteome</keyword>
<dbReference type="Proteomes" id="UP000324222">
    <property type="component" value="Unassembled WGS sequence"/>
</dbReference>
<feature type="domain" description="Amine oxidase" evidence="1">
    <location>
        <begin position="136"/>
        <end position="380"/>
    </location>
</feature>
<dbReference type="AlphaFoldDB" id="A0A5B7ERE2"/>
<dbReference type="Gene3D" id="3.50.50.60">
    <property type="entry name" value="FAD/NAD(P)-binding domain"/>
    <property type="match status" value="1"/>
</dbReference>
<evidence type="ECO:0000313" key="2">
    <source>
        <dbReference type="EMBL" id="MPC35503.1"/>
    </source>
</evidence>
<dbReference type="SUPFAM" id="SSF51905">
    <property type="entry name" value="FAD/NAD(P)-binding domain"/>
    <property type="match status" value="1"/>
</dbReference>
<evidence type="ECO:0000259" key="1">
    <source>
        <dbReference type="Pfam" id="PF01593"/>
    </source>
</evidence>
<sequence length="395" mass="42903">MLICGKLYYPYSSVPVAASSLPWRHIGITISQEVCRPFLPQADMTRVLLVGGGLTSALTSALLRRELPHAELVLWDKAQGAGGRMSTSRSPHDPNCLADLGAQYISATPEYAKLHKSYYDELLGAGVLVPLTSHVEGMRTSEEGTTHYVTPKGTSSIVKHFIREASLTPKFKHHVSSIDWQDGRWSVKTQSGEADVFDVVVLTMPVPQVLGLTGTIKELIDKDEKLLSDLKSVEYSSRYALGLFFEEGAQVSLKDEGTAAQYITSNPVARFIALDNKKRAAGSPSVVLHTSVPFGKVNVDKTPDEVKPVLLQCIKDMYPHWPQPKAVKCQKWKFSQVTSAFPGLPGSLTLADGLVVGGDGFTHSNMDGCIESAKAVAEAVAQYVNSKESNLSCKL</sequence>
<organism evidence="2 3">
    <name type="scientific">Portunus trituberculatus</name>
    <name type="common">Swimming crab</name>
    <name type="synonym">Neptunus trituberculatus</name>
    <dbReference type="NCBI Taxonomy" id="210409"/>
    <lineage>
        <taxon>Eukaryota</taxon>
        <taxon>Metazoa</taxon>
        <taxon>Ecdysozoa</taxon>
        <taxon>Arthropoda</taxon>
        <taxon>Crustacea</taxon>
        <taxon>Multicrustacea</taxon>
        <taxon>Malacostraca</taxon>
        <taxon>Eumalacostraca</taxon>
        <taxon>Eucarida</taxon>
        <taxon>Decapoda</taxon>
        <taxon>Pleocyemata</taxon>
        <taxon>Brachyura</taxon>
        <taxon>Eubrachyura</taxon>
        <taxon>Portunoidea</taxon>
        <taxon>Portunidae</taxon>
        <taxon>Portuninae</taxon>
        <taxon>Portunus</taxon>
    </lineage>
</organism>
<dbReference type="PANTHER" id="PTHR23357">
    <property type="entry name" value="RENALASE"/>
    <property type="match status" value="1"/>
</dbReference>
<dbReference type="Pfam" id="PF01593">
    <property type="entry name" value="Amino_oxidase"/>
    <property type="match status" value="1"/>
</dbReference>
<protein>
    <submittedName>
        <fullName evidence="2">Renalase</fullName>
    </submittedName>
</protein>
<dbReference type="OrthoDB" id="2161133at2759"/>
<accession>A0A5B7ERE2</accession>
<reference evidence="2 3" key="1">
    <citation type="submission" date="2019-05" db="EMBL/GenBank/DDBJ databases">
        <title>Another draft genome of Portunus trituberculatus and its Hox gene families provides insights of decapod evolution.</title>
        <authorList>
            <person name="Jeong J.-H."/>
            <person name="Song I."/>
            <person name="Kim S."/>
            <person name="Choi T."/>
            <person name="Kim D."/>
            <person name="Ryu S."/>
            <person name="Kim W."/>
        </authorList>
    </citation>
    <scope>NUCLEOTIDE SEQUENCE [LARGE SCALE GENOMIC DNA]</scope>
    <source>
        <tissue evidence="2">Muscle</tissue>
    </source>
</reference>
<dbReference type="GO" id="GO:0016651">
    <property type="term" value="F:oxidoreductase activity, acting on NAD(P)H"/>
    <property type="evidence" value="ECO:0007669"/>
    <property type="project" value="InterPro"/>
</dbReference>
<dbReference type="EMBL" id="VSRR010003291">
    <property type="protein sequence ID" value="MPC35503.1"/>
    <property type="molecule type" value="Genomic_DNA"/>
</dbReference>
<gene>
    <name evidence="2" type="primary">RNLS</name>
    <name evidence="2" type="ORF">E2C01_028927</name>
</gene>
<dbReference type="GO" id="GO:0005576">
    <property type="term" value="C:extracellular region"/>
    <property type="evidence" value="ECO:0007669"/>
    <property type="project" value="TreeGrafter"/>
</dbReference>
<name>A0A5B7ERE2_PORTR</name>
<dbReference type="InterPro" id="IPR040174">
    <property type="entry name" value="RNLS"/>
</dbReference>
<dbReference type="Pfam" id="PF13450">
    <property type="entry name" value="NAD_binding_8"/>
    <property type="match status" value="1"/>
</dbReference>
<evidence type="ECO:0000313" key="3">
    <source>
        <dbReference type="Proteomes" id="UP000324222"/>
    </source>
</evidence>
<dbReference type="Gene3D" id="3.90.660.10">
    <property type="match status" value="1"/>
</dbReference>
<dbReference type="InterPro" id="IPR002937">
    <property type="entry name" value="Amino_oxidase"/>
</dbReference>